<keyword evidence="2" id="KW-0378">Hydrolase</keyword>
<keyword evidence="3" id="KW-1185">Reference proteome</keyword>
<proteinExistence type="predicted"/>
<dbReference type="PANTHER" id="PTHR43135">
    <property type="entry name" value="ALPHA-D-RIBOSE 1-METHYLPHOSPHONATE 5-TRIPHOSPHATE DIPHOSPHATASE"/>
    <property type="match status" value="1"/>
</dbReference>
<dbReference type="SUPFAM" id="SSF51556">
    <property type="entry name" value="Metallo-dependent hydrolases"/>
    <property type="match status" value="1"/>
</dbReference>
<comment type="caution">
    <text evidence="2">The sequence shown here is derived from an EMBL/GenBank/DDBJ whole genome shotgun (WGS) entry which is preliminary data.</text>
</comment>
<name>A0A845QQJ9_9FIRM</name>
<dbReference type="Gene3D" id="2.30.40.10">
    <property type="entry name" value="Urease, subunit C, domain 1"/>
    <property type="match status" value="1"/>
</dbReference>
<dbReference type="EMBL" id="QXWK01000049">
    <property type="protein sequence ID" value="NBH62997.1"/>
    <property type="molecule type" value="Genomic_DNA"/>
</dbReference>
<dbReference type="InterPro" id="IPR032466">
    <property type="entry name" value="Metal_Hydrolase"/>
</dbReference>
<dbReference type="InterPro" id="IPR011059">
    <property type="entry name" value="Metal-dep_hydrolase_composite"/>
</dbReference>
<dbReference type="InterPro" id="IPR006680">
    <property type="entry name" value="Amidohydro-rel"/>
</dbReference>
<accession>A0A845QQJ9</accession>
<dbReference type="InterPro" id="IPR057744">
    <property type="entry name" value="OTAase-like"/>
</dbReference>
<dbReference type="PANTHER" id="PTHR43135:SF3">
    <property type="entry name" value="ALPHA-D-RIBOSE 1-METHYLPHOSPHONATE 5-TRIPHOSPHATE DIPHOSPHATASE"/>
    <property type="match status" value="1"/>
</dbReference>
<sequence length="410" mass="45518">MFLLKNCRLIPELTEGFTGRMADIIVDHEKITDICEAGSVQDFEGEIIDAAGCTVLPGFFDLHCHVYLFELGKIAEMDSKEESYTFVDSYNFAREYLRQGYTTLRDAGCAYNVTVKLMKLRDAGLIDNVPDIISSGRALTPTNPSNDEYTLLYEVADGPAEVMKAARKQFEAGNDIIKYMVTGCYLDESGIPGISIATEEELRAAVQIAKMRGSYVMGHAHGAEGIKTAIRAGLYTIEHGSFIDDEAIEMLKNRDDCFLVPTGSIGLACMTEEGQAGLSDSIAEKAIKYEKQEKECINKAYAAGLKMGFGSDIDYATFKNMAGLEFIARREWYDFKPMDILLQATKYSAEIAGLIEEKGTIKVGKNAELVIINGNPDEDIDVMRNLPRYVIFRETVIDNTIAEGFRKKEQ</sequence>
<feature type="domain" description="Amidohydrolase-related" evidence="1">
    <location>
        <begin position="54"/>
        <end position="385"/>
    </location>
</feature>
<dbReference type="AlphaFoldDB" id="A0A845QQJ9"/>
<dbReference type="RefSeq" id="WP_160203276.1">
    <property type="nucleotide sequence ID" value="NZ_QXWK01000049.1"/>
</dbReference>
<organism evidence="2 3">
    <name type="scientific">Anaerotruncus colihominis</name>
    <dbReference type="NCBI Taxonomy" id="169435"/>
    <lineage>
        <taxon>Bacteria</taxon>
        <taxon>Bacillati</taxon>
        <taxon>Bacillota</taxon>
        <taxon>Clostridia</taxon>
        <taxon>Eubacteriales</taxon>
        <taxon>Oscillospiraceae</taxon>
        <taxon>Anaerotruncus</taxon>
    </lineage>
</organism>
<dbReference type="SUPFAM" id="SSF51338">
    <property type="entry name" value="Composite domain of metallo-dependent hydrolases"/>
    <property type="match status" value="1"/>
</dbReference>
<evidence type="ECO:0000259" key="1">
    <source>
        <dbReference type="Pfam" id="PF01979"/>
    </source>
</evidence>
<dbReference type="CDD" id="cd01299">
    <property type="entry name" value="Met_dep_hydrolase_A"/>
    <property type="match status" value="1"/>
</dbReference>
<dbReference type="InterPro" id="IPR051781">
    <property type="entry name" value="Metallo-dep_Hydrolase"/>
</dbReference>
<reference evidence="2 3" key="1">
    <citation type="submission" date="2018-08" db="EMBL/GenBank/DDBJ databases">
        <title>Murine metabolic-syndrome-specific gut microbial biobank.</title>
        <authorList>
            <person name="Liu C."/>
        </authorList>
    </citation>
    <scope>NUCLEOTIDE SEQUENCE [LARGE SCALE GENOMIC DNA]</scope>
    <source>
        <strain evidence="2 3">28</strain>
    </source>
</reference>
<dbReference type="Gene3D" id="3.20.20.140">
    <property type="entry name" value="Metal-dependent hydrolases"/>
    <property type="match status" value="1"/>
</dbReference>
<evidence type="ECO:0000313" key="3">
    <source>
        <dbReference type="Proteomes" id="UP000446866"/>
    </source>
</evidence>
<dbReference type="Proteomes" id="UP000446866">
    <property type="component" value="Unassembled WGS sequence"/>
</dbReference>
<gene>
    <name evidence="2" type="ORF">D0435_15250</name>
</gene>
<evidence type="ECO:0000313" key="2">
    <source>
        <dbReference type="EMBL" id="NBH62997.1"/>
    </source>
</evidence>
<dbReference type="GO" id="GO:0016810">
    <property type="term" value="F:hydrolase activity, acting on carbon-nitrogen (but not peptide) bonds"/>
    <property type="evidence" value="ECO:0007669"/>
    <property type="project" value="InterPro"/>
</dbReference>
<protein>
    <submittedName>
        <fullName evidence="2">Amidohydrolase family protein</fullName>
    </submittedName>
</protein>
<dbReference type="Pfam" id="PF01979">
    <property type="entry name" value="Amidohydro_1"/>
    <property type="match status" value="1"/>
</dbReference>